<gene>
    <name evidence="2" type="ORF">TBIB3V08_LOCUS9508</name>
</gene>
<evidence type="ECO:0000256" key="1">
    <source>
        <dbReference type="SAM" id="MobiDB-lite"/>
    </source>
</evidence>
<feature type="region of interest" description="Disordered" evidence="1">
    <location>
        <begin position="43"/>
        <end position="63"/>
    </location>
</feature>
<protein>
    <submittedName>
        <fullName evidence="2">Uncharacterized protein</fullName>
    </submittedName>
</protein>
<proteinExistence type="predicted"/>
<evidence type="ECO:0000313" key="2">
    <source>
        <dbReference type="EMBL" id="CAD7447192.1"/>
    </source>
</evidence>
<accession>A0A7R9F5T8</accession>
<dbReference type="EMBL" id="OD568650">
    <property type="protein sequence ID" value="CAD7447192.1"/>
    <property type="molecule type" value="Genomic_DNA"/>
</dbReference>
<name>A0A7R9F5T8_9NEOP</name>
<reference evidence="2" key="1">
    <citation type="submission" date="2020-11" db="EMBL/GenBank/DDBJ databases">
        <authorList>
            <person name="Tran Van P."/>
        </authorList>
    </citation>
    <scope>NUCLEOTIDE SEQUENCE</scope>
</reference>
<sequence length="78" mass="8846">MIKRKEAEAKKYVERVIGDIGKKESRKGGKRMERKSQVVRGCAMAGPEGESTEAHRKGKGRTGWPQHVWALELKQEQV</sequence>
<dbReference type="AlphaFoldDB" id="A0A7R9F5T8"/>
<organism evidence="2">
    <name type="scientific">Timema bartmani</name>
    <dbReference type="NCBI Taxonomy" id="61472"/>
    <lineage>
        <taxon>Eukaryota</taxon>
        <taxon>Metazoa</taxon>
        <taxon>Ecdysozoa</taxon>
        <taxon>Arthropoda</taxon>
        <taxon>Hexapoda</taxon>
        <taxon>Insecta</taxon>
        <taxon>Pterygota</taxon>
        <taxon>Neoptera</taxon>
        <taxon>Polyneoptera</taxon>
        <taxon>Phasmatodea</taxon>
        <taxon>Timematodea</taxon>
        <taxon>Timematoidea</taxon>
        <taxon>Timematidae</taxon>
        <taxon>Timema</taxon>
    </lineage>
</organism>